<keyword evidence="1" id="KW-0175">Coiled coil</keyword>
<evidence type="ECO:0000259" key="2">
    <source>
        <dbReference type="Pfam" id="PF17389"/>
    </source>
</evidence>
<dbReference type="SUPFAM" id="SSF48208">
    <property type="entry name" value="Six-hairpin glycosidases"/>
    <property type="match status" value="1"/>
</dbReference>
<feature type="domain" description="Glycosyl hydrolase family 78 alpha-rhamnosidase N-terminal" evidence="3">
    <location>
        <begin position="37"/>
        <end position="175"/>
    </location>
</feature>
<gene>
    <name evidence="4" type="ORF">GGQ92_001606</name>
</gene>
<dbReference type="PANTHER" id="PTHR34987:SF4">
    <property type="entry name" value="ALPHA-L-RHAMNOSIDASE C-TERMINAL DOMAIN-CONTAINING PROTEIN"/>
    <property type="match status" value="1"/>
</dbReference>
<dbReference type="EMBL" id="JACHON010000005">
    <property type="protein sequence ID" value="MBB6512817.1"/>
    <property type="molecule type" value="Genomic_DNA"/>
</dbReference>
<accession>A0A841RLQ7</accession>
<dbReference type="InterPro" id="IPR008928">
    <property type="entry name" value="6-hairpin_glycosidase_sf"/>
</dbReference>
<feature type="domain" description="Alpha-L-rhamnosidase six-hairpin glycosidase" evidence="2">
    <location>
        <begin position="193"/>
        <end position="520"/>
    </location>
</feature>
<protein>
    <recommendedName>
        <fullName evidence="6">Alpha-L-rhamnosidase</fullName>
    </recommendedName>
</protein>
<organism evidence="4 5">
    <name type="scientific">Gracilibacillus halotolerans</name>
    <dbReference type="NCBI Taxonomy" id="74386"/>
    <lineage>
        <taxon>Bacteria</taxon>
        <taxon>Bacillati</taxon>
        <taxon>Bacillota</taxon>
        <taxon>Bacilli</taxon>
        <taxon>Bacillales</taxon>
        <taxon>Bacillaceae</taxon>
        <taxon>Gracilibacillus</taxon>
    </lineage>
</organism>
<dbReference type="Pfam" id="PF17389">
    <property type="entry name" value="Bac_rhamnosid6H"/>
    <property type="match status" value="1"/>
</dbReference>
<keyword evidence="5" id="KW-1185">Reference proteome</keyword>
<dbReference type="Proteomes" id="UP000572212">
    <property type="component" value="Unassembled WGS sequence"/>
</dbReference>
<dbReference type="Pfam" id="PF21104">
    <property type="entry name" value="Glyco_hydro_78_N"/>
    <property type="match status" value="1"/>
</dbReference>
<dbReference type="InterPro" id="IPR049164">
    <property type="entry name" value="Glyco_hydro_78_N"/>
</dbReference>
<proteinExistence type="predicted"/>
<dbReference type="Gene3D" id="1.50.10.10">
    <property type="match status" value="1"/>
</dbReference>
<evidence type="ECO:0008006" key="6">
    <source>
        <dbReference type="Google" id="ProtNLM"/>
    </source>
</evidence>
<dbReference type="AlphaFoldDB" id="A0A841RLQ7"/>
<dbReference type="InterPro" id="IPR012341">
    <property type="entry name" value="6hp_glycosidase-like_sf"/>
</dbReference>
<comment type="caution">
    <text evidence="4">The sequence shown here is derived from an EMBL/GenBank/DDBJ whole genome shotgun (WGS) entry which is preliminary data.</text>
</comment>
<reference evidence="4 5" key="1">
    <citation type="submission" date="2020-08" db="EMBL/GenBank/DDBJ databases">
        <title>Genomic Encyclopedia of Type Strains, Phase IV (KMG-IV): sequencing the most valuable type-strain genomes for metagenomic binning, comparative biology and taxonomic classification.</title>
        <authorList>
            <person name="Goeker M."/>
        </authorList>
    </citation>
    <scope>NUCLEOTIDE SEQUENCE [LARGE SCALE GENOMIC DNA]</scope>
    <source>
        <strain evidence="4 5">DSM 11805</strain>
    </source>
</reference>
<dbReference type="PANTHER" id="PTHR34987">
    <property type="entry name" value="C, PUTATIVE (AFU_ORTHOLOGUE AFUA_3G02880)-RELATED"/>
    <property type="match status" value="1"/>
</dbReference>
<evidence type="ECO:0000313" key="4">
    <source>
        <dbReference type="EMBL" id="MBB6512817.1"/>
    </source>
</evidence>
<dbReference type="RefSeq" id="WP_184246811.1">
    <property type="nucleotide sequence ID" value="NZ_BAAACU010000059.1"/>
</dbReference>
<sequence length="522" mass="60284">MEFQQNLDHEIVRNERFEKVADQLKPTLHRENVEVARLVEVEKDEGKIHGWGVREIDSGAALEDKVLGKGDSIILDFNDHLVGYLKLDVKPVGSPPDAPLHLKLTFGEMPVEVAEPFSNYKGRLSSSWLQEEIIHVDVLPQVLEFSRRYSFRYLKLEVLDTSPKYKVSFTKAVVETVTSADKEKLVPAEYKDNELAEIERISNKTLLDCMQDVFEDGPKRDRRLWLGDLHLQAQANYVSFQNNDLVKRNLYQFAAVPNQHGQVSANLFIAPTLIPDDTFLYDYSLLFTSTLHDYYEATGDKETLVDLWPTALRQVELGIERLDENNIVIDDETWWSFIDWQGDLNKQAPSQAILLFVLRKAIALAEALEKKAEQEKLAEALERITQATVEHLWDEEQGFFISGSDRQVSWASQVWMVLAGVLEKEDNQQLLKRLLKDKEAVGMNTPYMHHHLVEALFISDLKKEALDWIKMYWGGMVRDGADTFWELYNPEDKEFSPYGDHIINSYCHAWSCTPTYLLRKYL</sequence>
<dbReference type="GO" id="GO:0005975">
    <property type="term" value="P:carbohydrate metabolic process"/>
    <property type="evidence" value="ECO:0007669"/>
    <property type="project" value="InterPro"/>
</dbReference>
<dbReference type="InterPro" id="IPR035396">
    <property type="entry name" value="Bac_rhamnosid6H"/>
</dbReference>
<name>A0A841RLQ7_9BACI</name>
<evidence type="ECO:0000256" key="1">
    <source>
        <dbReference type="SAM" id="Coils"/>
    </source>
</evidence>
<evidence type="ECO:0000313" key="5">
    <source>
        <dbReference type="Proteomes" id="UP000572212"/>
    </source>
</evidence>
<feature type="coiled-coil region" evidence="1">
    <location>
        <begin position="358"/>
        <end position="390"/>
    </location>
</feature>
<evidence type="ECO:0000259" key="3">
    <source>
        <dbReference type="Pfam" id="PF21104"/>
    </source>
</evidence>